<feature type="region of interest" description="Disordered" evidence="1">
    <location>
        <begin position="32"/>
        <end position="70"/>
    </location>
</feature>
<dbReference type="EMBL" id="JAFNEN010006784">
    <property type="protein sequence ID" value="KAG8155742.1"/>
    <property type="molecule type" value="Genomic_DNA"/>
</dbReference>
<sequence length="70" mass="7906">MEIRNWKSLPTPGPLRCTTRRCSNFVKEVDKIKKQREETTSAPGGEKAEQQGLMNMDPGNAKLGVHEHDQ</sequence>
<feature type="non-terminal residue" evidence="2">
    <location>
        <position position="70"/>
    </location>
</feature>
<gene>
    <name evidence="2" type="ORF">JTE90_018527</name>
</gene>
<evidence type="ECO:0000313" key="2">
    <source>
        <dbReference type="EMBL" id="KAG8155742.1"/>
    </source>
</evidence>
<proteinExistence type="predicted"/>
<evidence type="ECO:0000313" key="3">
    <source>
        <dbReference type="Proteomes" id="UP000827092"/>
    </source>
</evidence>
<keyword evidence="3" id="KW-1185">Reference proteome</keyword>
<dbReference type="Proteomes" id="UP000827092">
    <property type="component" value="Unassembled WGS sequence"/>
</dbReference>
<dbReference type="AlphaFoldDB" id="A0AAV6TDT4"/>
<accession>A0AAV6TDT4</accession>
<reference evidence="2 3" key="1">
    <citation type="journal article" date="2022" name="Nat. Ecol. Evol.">
        <title>A masculinizing supergene underlies an exaggerated male reproductive morph in a spider.</title>
        <authorList>
            <person name="Hendrickx F."/>
            <person name="De Corte Z."/>
            <person name="Sonet G."/>
            <person name="Van Belleghem S.M."/>
            <person name="Kostlbacher S."/>
            <person name="Vangestel C."/>
        </authorList>
    </citation>
    <scope>NUCLEOTIDE SEQUENCE [LARGE SCALE GENOMIC DNA]</scope>
    <source>
        <strain evidence="2">W744_W776</strain>
    </source>
</reference>
<protein>
    <submittedName>
        <fullName evidence="2">Uncharacterized protein</fullName>
    </submittedName>
</protein>
<comment type="caution">
    <text evidence="2">The sequence shown here is derived from an EMBL/GenBank/DDBJ whole genome shotgun (WGS) entry which is preliminary data.</text>
</comment>
<name>A0AAV6TDT4_9ARAC</name>
<organism evidence="2 3">
    <name type="scientific">Oedothorax gibbosus</name>
    <dbReference type="NCBI Taxonomy" id="931172"/>
    <lineage>
        <taxon>Eukaryota</taxon>
        <taxon>Metazoa</taxon>
        <taxon>Ecdysozoa</taxon>
        <taxon>Arthropoda</taxon>
        <taxon>Chelicerata</taxon>
        <taxon>Arachnida</taxon>
        <taxon>Araneae</taxon>
        <taxon>Araneomorphae</taxon>
        <taxon>Entelegynae</taxon>
        <taxon>Araneoidea</taxon>
        <taxon>Linyphiidae</taxon>
        <taxon>Erigoninae</taxon>
        <taxon>Oedothorax</taxon>
    </lineage>
</organism>
<evidence type="ECO:0000256" key="1">
    <source>
        <dbReference type="SAM" id="MobiDB-lite"/>
    </source>
</evidence>